<dbReference type="Proteomes" id="UP001204579">
    <property type="component" value="Unassembled WGS sequence"/>
</dbReference>
<protein>
    <submittedName>
        <fullName evidence="1">Type VI secretion system baseplate subunit TssF</fullName>
    </submittedName>
</protein>
<organism evidence="1 2">
    <name type="scientific">Phocaeicola barnesiae</name>
    <dbReference type="NCBI Taxonomy" id="376804"/>
    <lineage>
        <taxon>Bacteria</taxon>
        <taxon>Pseudomonadati</taxon>
        <taxon>Bacteroidota</taxon>
        <taxon>Bacteroidia</taxon>
        <taxon>Bacteroidales</taxon>
        <taxon>Bacteroidaceae</taxon>
        <taxon>Phocaeicola</taxon>
    </lineage>
</organism>
<dbReference type="EMBL" id="JANRHJ010000022">
    <property type="protein sequence ID" value="MCR8875178.1"/>
    <property type="molecule type" value="Genomic_DNA"/>
</dbReference>
<reference evidence="1 2" key="1">
    <citation type="submission" date="2022-08" db="EMBL/GenBank/DDBJ databases">
        <authorList>
            <person name="Zeman M."/>
            <person name="Kubasova T."/>
        </authorList>
    </citation>
    <scope>NUCLEOTIDE SEQUENCE [LARGE SCALE GENOMIC DNA]</scope>
    <source>
        <strain evidence="1 2">ET62</strain>
    </source>
</reference>
<dbReference type="InterPro" id="IPR010272">
    <property type="entry name" value="T6SS_TssF"/>
</dbReference>
<evidence type="ECO:0000313" key="2">
    <source>
        <dbReference type="Proteomes" id="UP001204579"/>
    </source>
</evidence>
<evidence type="ECO:0000313" key="1">
    <source>
        <dbReference type="EMBL" id="MCR8875178.1"/>
    </source>
</evidence>
<dbReference type="Pfam" id="PF05947">
    <property type="entry name" value="T6SS_TssF"/>
    <property type="match status" value="1"/>
</dbReference>
<gene>
    <name evidence="1" type="ORF">NW209_14395</name>
</gene>
<sequence length="593" mass="68705">MADKKLIEIKERILKYAMELWGIEDAKNMDPVVDLLLDVFAYESARLHNEIEESDSHILSRLSQILTGDKWSLPTPAHALMSINPNRGEMRLLDAEDHFYAEKYIFGKGNTQVFFTPLFSYPLVDAQLRMTVFGNTVREYKDKQTFSSSILQHDKETPFDTRSIWLGIAISDEQLQKLQDLTLCIIPKDLSLLAFLKALRFCDYQGKNLSVHIGLDVKDPFNNAHYFEEIRRYYNDYYFKVEVAKATKAFFSLQQMLPDSNPVNENVDTTVKLWWIKIELPEIFNYDNIGNLQIYLNTYPVVNRQLVYKQHNFSNSGRIIPLPCPKECHFLNIRSIQDNSGTEYVNRLQQYDEHPTGVFSLYFGDLERFDSDDASSLISKTLQRIREDGNAFAAMNPDMLATQLQDLSAKLKEFEKDVESTDTDKDGRKQRVFVLTVPKPEASSAEIKFWVTLGEFECEFNERTFIQQFNIDKYDAGSFQFRTPVQKGVVHTEETDLINNLRYGLVSRDRIVSKEDIHNYILHKIGSNVKSIEFKDGVEMAPEKKKGFVRVMQIEIKLDGNHTYSDLSPLAHFLETDLTERSVCNSSYKIIFL</sequence>
<dbReference type="RefSeq" id="WP_204430094.1">
    <property type="nucleotide sequence ID" value="NZ_JANRHJ010000022.1"/>
</dbReference>
<dbReference type="AlphaFoldDB" id="A0AAW5N3G0"/>
<keyword evidence="2" id="KW-1185">Reference proteome</keyword>
<comment type="caution">
    <text evidence="1">The sequence shown here is derived from an EMBL/GenBank/DDBJ whole genome shotgun (WGS) entry which is preliminary data.</text>
</comment>
<name>A0AAW5N3G0_9BACT</name>
<accession>A0AAW5N3G0</accession>
<proteinExistence type="predicted"/>